<gene>
    <name evidence="2" type="ORF">MOP44_15995</name>
</gene>
<dbReference type="AlphaFoldDB" id="A0A9J7BH08"/>
<proteinExistence type="predicted"/>
<name>A0A9J7BH08_9BACT</name>
<evidence type="ECO:0000259" key="1">
    <source>
        <dbReference type="Pfam" id="PF01872"/>
    </source>
</evidence>
<dbReference type="GO" id="GO:0009231">
    <property type="term" value="P:riboflavin biosynthetic process"/>
    <property type="evidence" value="ECO:0007669"/>
    <property type="project" value="InterPro"/>
</dbReference>
<keyword evidence="3" id="KW-1185">Reference proteome</keyword>
<evidence type="ECO:0000313" key="3">
    <source>
        <dbReference type="Proteomes" id="UP001059380"/>
    </source>
</evidence>
<dbReference type="EMBL" id="CP093313">
    <property type="protein sequence ID" value="UWZ82072.1"/>
    <property type="molecule type" value="Genomic_DNA"/>
</dbReference>
<dbReference type="GO" id="GO:0008703">
    <property type="term" value="F:5-amino-6-(5-phosphoribosylamino)uracil reductase activity"/>
    <property type="evidence" value="ECO:0007669"/>
    <property type="project" value="InterPro"/>
</dbReference>
<sequence length="187" mass="20518">MTTLGDAGMCVTLHMVASLDGFIARKDNSVSWLEDSGAVYEAGATVSTEEAEAFVKTIDCYVMGSHTYQHALELGWVYGDTPTVVVTSRELTSARASVEFYSGDLKALLEERLAPRFRNIWLVGGAMLSQRFLELGLVDEIRLTVAPVLLGDGLRLFGEMQQSRWGLKNVTAYKNGFVELHYAATKG</sequence>
<dbReference type="InterPro" id="IPR050765">
    <property type="entry name" value="Riboflavin_Biosynth_HTPR"/>
</dbReference>
<dbReference type="InterPro" id="IPR002734">
    <property type="entry name" value="RibDG_C"/>
</dbReference>
<evidence type="ECO:0000313" key="2">
    <source>
        <dbReference type="EMBL" id="UWZ82072.1"/>
    </source>
</evidence>
<dbReference type="PANTHER" id="PTHR38011">
    <property type="entry name" value="DIHYDROFOLATE REDUCTASE FAMILY PROTEIN (AFU_ORTHOLOGUE AFUA_8G06820)"/>
    <property type="match status" value="1"/>
</dbReference>
<protein>
    <submittedName>
        <fullName evidence="2">Dihydrofolate reductase family protein</fullName>
    </submittedName>
</protein>
<dbReference type="RefSeq" id="WP_260791135.1">
    <property type="nucleotide sequence ID" value="NZ_CP093313.1"/>
</dbReference>
<dbReference type="Gene3D" id="3.40.430.10">
    <property type="entry name" value="Dihydrofolate Reductase, subunit A"/>
    <property type="match status" value="1"/>
</dbReference>
<dbReference type="KEGG" id="orp:MOP44_15995"/>
<accession>A0A9J7BH08</accession>
<dbReference type="SUPFAM" id="SSF53597">
    <property type="entry name" value="Dihydrofolate reductase-like"/>
    <property type="match status" value="1"/>
</dbReference>
<reference evidence="2" key="1">
    <citation type="submission" date="2021-04" db="EMBL/GenBank/DDBJ databases">
        <title>Phylogenetic analysis of Acidobacteriaceae.</title>
        <authorList>
            <person name="Qiu L."/>
            <person name="Zhang Q."/>
        </authorList>
    </citation>
    <scope>NUCLEOTIDE SEQUENCE</scope>
    <source>
        <strain evidence="2">DSM 25168</strain>
    </source>
</reference>
<dbReference type="InterPro" id="IPR024072">
    <property type="entry name" value="DHFR-like_dom_sf"/>
</dbReference>
<dbReference type="Proteomes" id="UP001059380">
    <property type="component" value="Chromosome"/>
</dbReference>
<dbReference type="PANTHER" id="PTHR38011:SF11">
    <property type="entry name" value="2,5-DIAMINO-6-RIBOSYLAMINO-4(3H)-PYRIMIDINONE 5'-PHOSPHATE REDUCTASE"/>
    <property type="match status" value="1"/>
</dbReference>
<dbReference type="Pfam" id="PF01872">
    <property type="entry name" value="RibD_C"/>
    <property type="match status" value="1"/>
</dbReference>
<feature type="domain" description="Bacterial bifunctional deaminase-reductase C-terminal" evidence="1">
    <location>
        <begin position="11"/>
        <end position="178"/>
    </location>
</feature>
<organism evidence="2 3">
    <name type="scientific">Occallatibacter riparius</name>
    <dbReference type="NCBI Taxonomy" id="1002689"/>
    <lineage>
        <taxon>Bacteria</taxon>
        <taxon>Pseudomonadati</taxon>
        <taxon>Acidobacteriota</taxon>
        <taxon>Terriglobia</taxon>
        <taxon>Terriglobales</taxon>
        <taxon>Acidobacteriaceae</taxon>
        <taxon>Occallatibacter</taxon>
    </lineage>
</organism>